<evidence type="ECO:0000256" key="1">
    <source>
        <dbReference type="SAM" id="Phobius"/>
    </source>
</evidence>
<name>A0ABR7WME8_9SPHI</name>
<dbReference type="EMBL" id="JACWMY010000003">
    <property type="protein sequence ID" value="MBD1363479.1"/>
    <property type="molecule type" value="Genomic_DNA"/>
</dbReference>
<sequence length="151" mass="18085">MPQKALKHAYRHFADLQLSSDECYAKLEKIISSCDYPDIKVERRAVFESRNVLQDKREYLVIRRKQLWFYVCAAPYGRSYFVSWWFWHKRNWLLDWIYQSPVMSYLFEDTEATMYAQDTRIMFERSIDALIGEVTATLDPIHAKRQAAALN</sequence>
<comment type="caution">
    <text evidence="2">The sequence shown here is derived from an EMBL/GenBank/DDBJ whole genome shotgun (WGS) entry which is preliminary data.</text>
</comment>
<keyword evidence="3" id="KW-1185">Reference proteome</keyword>
<keyword evidence="1" id="KW-1133">Transmembrane helix</keyword>
<gene>
    <name evidence="2" type="ORF">IDJ77_06630</name>
</gene>
<evidence type="ECO:0000313" key="3">
    <source>
        <dbReference type="Proteomes" id="UP000606600"/>
    </source>
</evidence>
<dbReference type="Proteomes" id="UP000606600">
    <property type="component" value="Unassembled WGS sequence"/>
</dbReference>
<organism evidence="2 3">
    <name type="scientific">Mucilaginibacter pankratovii</name>
    <dbReference type="NCBI Taxonomy" id="2772110"/>
    <lineage>
        <taxon>Bacteria</taxon>
        <taxon>Pseudomonadati</taxon>
        <taxon>Bacteroidota</taxon>
        <taxon>Sphingobacteriia</taxon>
        <taxon>Sphingobacteriales</taxon>
        <taxon>Sphingobacteriaceae</taxon>
        <taxon>Mucilaginibacter</taxon>
    </lineage>
</organism>
<reference evidence="2 3" key="1">
    <citation type="submission" date="2020-09" db="EMBL/GenBank/DDBJ databases">
        <title>Novel species of Mucilaginibacter isolated from a glacier on the Tibetan Plateau.</title>
        <authorList>
            <person name="Liu Q."/>
            <person name="Xin Y.-H."/>
        </authorList>
    </citation>
    <scope>NUCLEOTIDE SEQUENCE [LARGE SCALE GENOMIC DNA]</scope>
    <source>
        <strain evidence="2 3">ZT4R22</strain>
    </source>
</reference>
<protein>
    <recommendedName>
        <fullName evidence="4">DUF302 domain-containing protein</fullName>
    </recommendedName>
</protein>
<proteinExistence type="predicted"/>
<accession>A0ABR7WME8</accession>
<feature type="transmembrane region" description="Helical" evidence="1">
    <location>
        <begin position="67"/>
        <end position="87"/>
    </location>
</feature>
<keyword evidence="1" id="KW-0472">Membrane</keyword>
<evidence type="ECO:0000313" key="2">
    <source>
        <dbReference type="EMBL" id="MBD1363479.1"/>
    </source>
</evidence>
<dbReference type="RefSeq" id="WP_191188154.1">
    <property type="nucleotide sequence ID" value="NZ_JACWMY010000003.1"/>
</dbReference>
<evidence type="ECO:0008006" key="4">
    <source>
        <dbReference type="Google" id="ProtNLM"/>
    </source>
</evidence>
<keyword evidence="1" id="KW-0812">Transmembrane</keyword>